<dbReference type="AlphaFoldDB" id="A0A9D1MPG0"/>
<name>A0A9D1MPG0_9FIRM</name>
<dbReference type="Proteomes" id="UP000824099">
    <property type="component" value="Unassembled WGS sequence"/>
</dbReference>
<gene>
    <name evidence="2" type="ORF">IAB06_01660</name>
</gene>
<keyword evidence="1" id="KW-0732">Signal</keyword>
<evidence type="ECO:0000313" key="3">
    <source>
        <dbReference type="Proteomes" id="UP000824099"/>
    </source>
</evidence>
<feature type="chain" id="PRO_5038920266" evidence="1">
    <location>
        <begin position="24"/>
        <end position="334"/>
    </location>
</feature>
<evidence type="ECO:0000313" key="2">
    <source>
        <dbReference type="EMBL" id="HIU63734.1"/>
    </source>
</evidence>
<accession>A0A9D1MPG0</accession>
<reference evidence="2" key="2">
    <citation type="journal article" date="2021" name="PeerJ">
        <title>Extensive microbial diversity within the chicken gut microbiome revealed by metagenomics and culture.</title>
        <authorList>
            <person name="Gilroy R."/>
            <person name="Ravi A."/>
            <person name="Getino M."/>
            <person name="Pursley I."/>
            <person name="Horton D.L."/>
            <person name="Alikhan N.F."/>
            <person name="Baker D."/>
            <person name="Gharbi K."/>
            <person name="Hall N."/>
            <person name="Watson M."/>
            <person name="Adriaenssens E.M."/>
            <person name="Foster-Nyarko E."/>
            <person name="Jarju S."/>
            <person name="Secka A."/>
            <person name="Antonio M."/>
            <person name="Oren A."/>
            <person name="Chaudhuri R.R."/>
            <person name="La Ragione R."/>
            <person name="Hildebrand F."/>
            <person name="Pallen M.J."/>
        </authorList>
    </citation>
    <scope>NUCLEOTIDE SEQUENCE</scope>
    <source>
        <strain evidence="2">CHK160-1198</strain>
    </source>
</reference>
<comment type="caution">
    <text evidence="2">The sequence shown here is derived from an EMBL/GenBank/DDBJ whole genome shotgun (WGS) entry which is preliminary data.</text>
</comment>
<evidence type="ECO:0000256" key="1">
    <source>
        <dbReference type="SAM" id="SignalP"/>
    </source>
</evidence>
<reference evidence="2" key="1">
    <citation type="submission" date="2020-10" db="EMBL/GenBank/DDBJ databases">
        <authorList>
            <person name="Gilroy R."/>
        </authorList>
    </citation>
    <scope>NUCLEOTIDE SEQUENCE</scope>
    <source>
        <strain evidence="2">CHK160-1198</strain>
    </source>
</reference>
<proteinExistence type="predicted"/>
<sequence>MKRILTLALTVLFCLTAVAPGFAAALDPQTAQNKMVTMEKFLYGTEQSGALIARVDSIEIDVYGRKTTNPVLTRVDNIYDYLFGVPGDGSLSFASKLNAAEWQLMQEMSDAPAKTRLEKIEDMLYGSLETNNALAERLENLLQVAFPEASLVGTEVNLPKDTLVKVAFLQELRSKENRVGDAVRFKVEENVYVDNVLALPKGAIGTGNIQKIVPARSFGRDARIDIAFTDITAIDGTKVPVFVGDLAKQEAKTAAGAAGASIGGMIVLGPIGAIGGAFVTGKSMVIPVGSTTFVQVSDDTHIFGLIQGEATEQDSDLPETYEEQTYEEQTVVIQ</sequence>
<protein>
    <submittedName>
        <fullName evidence="2">Uncharacterized protein</fullName>
    </submittedName>
</protein>
<organism evidence="2 3">
    <name type="scientific">Candidatus Avacidaminococcus intestinavium</name>
    <dbReference type="NCBI Taxonomy" id="2840684"/>
    <lineage>
        <taxon>Bacteria</taxon>
        <taxon>Bacillati</taxon>
        <taxon>Bacillota</taxon>
        <taxon>Negativicutes</taxon>
        <taxon>Acidaminococcales</taxon>
        <taxon>Acidaminococcaceae</taxon>
        <taxon>Acidaminococcaceae incertae sedis</taxon>
        <taxon>Candidatus Avacidaminococcus</taxon>
    </lineage>
</organism>
<dbReference type="EMBL" id="DVNI01000024">
    <property type="protein sequence ID" value="HIU63734.1"/>
    <property type="molecule type" value="Genomic_DNA"/>
</dbReference>
<feature type="signal peptide" evidence="1">
    <location>
        <begin position="1"/>
        <end position="23"/>
    </location>
</feature>